<dbReference type="Pfam" id="PF00117">
    <property type="entry name" value="GATase"/>
    <property type="match status" value="1"/>
</dbReference>
<dbReference type="Proteomes" id="UP000199727">
    <property type="component" value="Unassembled WGS sequence"/>
</dbReference>
<dbReference type="Gene3D" id="3.40.50.880">
    <property type="match status" value="1"/>
</dbReference>
<feature type="domain" description="Glutamine amidotransferase" evidence="1">
    <location>
        <begin position="120"/>
        <end position="246"/>
    </location>
</feature>
<dbReference type="InterPro" id="IPR044992">
    <property type="entry name" value="ChyE-like"/>
</dbReference>
<dbReference type="PANTHER" id="PTHR42695">
    <property type="entry name" value="GLUTAMINE AMIDOTRANSFERASE YLR126C-RELATED"/>
    <property type="match status" value="1"/>
</dbReference>
<gene>
    <name evidence="2" type="ORF">C361_06464</name>
</gene>
<name>A0A854Q8N2_CRYNE</name>
<organism evidence="2 3">
    <name type="scientific">Cryptococcus neoformans Tu259-1</name>
    <dbReference type="NCBI Taxonomy" id="1230072"/>
    <lineage>
        <taxon>Eukaryota</taxon>
        <taxon>Fungi</taxon>
        <taxon>Dikarya</taxon>
        <taxon>Basidiomycota</taxon>
        <taxon>Agaricomycotina</taxon>
        <taxon>Tremellomycetes</taxon>
        <taxon>Tremellales</taxon>
        <taxon>Cryptococcaceae</taxon>
        <taxon>Cryptococcus</taxon>
        <taxon>Cryptococcus neoformans species complex</taxon>
    </lineage>
</organism>
<dbReference type="SUPFAM" id="SSF52317">
    <property type="entry name" value="Class I glutamine amidotransferase-like"/>
    <property type="match status" value="1"/>
</dbReference>
<proteinExistence type="predicted"/>
<dbReference type="GO" id="GO:0005829">
    <property type="term" value="C:cytosol"/>
    <property type="evidence" value="ECO:0007669"/>
    <property type="project" value="TreeGrafter"/>
</dbReference>
<sequence>MQVAASVLSIDAMATVRVALLLCDTPNDDVLKESGNYHAIYTKWLTDSLATYPDSAIARRTRLQVDPYDVVDKKEYPPAERLQHGAPDAYDCVMLTGSKHTAHDTANPFIPPLVQFVRSLASAPAYQHLKLIGICFGHQILSIALGGECVPGHNGWEIGVYGCQLTEEGRYWWTGDVKGQGGGDKVYLEQMHRDHVPSLPPGCTLLLSTPRYPIHSFYKPHPLSTPSRPLAQILTVQGHPEFTPSIVNHVINARAATGVFDEQTAKEARRRAGGKDGTGGEGFGRIGWAVWRVLLQDLPPANS</sequence>
<accession>A0A854Q8N2</accession>
<evidence type="ECO:0000259" key="1">
    <source>
        <dbReference type="Pfam" id="PF00117"/>
    </source>
</evidence>
<evidence type="ECO:0000313" key="2">
    <source>
        <dbReference type="EMBL" id="OXG11360.1"/>
    </source>
</evidence>
<dbReference type="CDD" id="cd01741">
    <property type="entry name" value="GATase1_1"/>
    <property type="match status" value="1"/>
</dbReference>
<dbReference type="PANTHER" id="PTHR42695:SF5">
    <property type="entry name" value="GLUTAMINE AMIDOTRANSFERASE YLR126C-RELATED"/>
    <property type="match status" value="1"/>
</dbReference>
<comment type="caution">
    <text evidence="2">The sequence shown here is derived from an EMBL/GenBank/DDBJ whole genome shotgun (WGS) entry which is preliminary data.</text>
</comment>
<dbReference type="AlphaFoldDB" id="A0A854Q8N2"/>
<reference evidence="2 3" key="1">
    <citation type="submission" date="2017-06" db="EMBL/GenBank/DDBJ databases">
        <title>Global population genomics of the pathogenic fungus Cryptococcus neoformans var. grubii.</title>
        <authorList>
            <person name="Cuomo C."/>
            <person name="Litvintseva A."/>
            <person name="Chen Y."/>
            <person name="Young S."/>
            <person name="Zeng Q."/>
            <person name="Chapman S."/>
            <person name="Gujja S."/>
            <person name="Saif S."/>
            <person name="Birren B."/>
        </authorList>
    </citation>
    <scope>NUCLEOTIDE SEQUENCE [LARGE SCALE GENOMIC DNA]</scope>
    <source>
        <strain evidence="2 3">Tu259-1</strain>
    </source>
</reference>
<dbReference type="EMBL" id="AMKT01000098">
    <property type="protein sequence ID" value="OXG11360.1"/>
    <property type="molecule type" value="Genomic_DNA"/>
</dbReference>
<dbReference type="InterPro" id="IPR017926">
    <property type="entry name" value="GATASE"/>
</dbReference>
<protein>
    <submittedName>
        <fullName evidence="2">Cytoplasmic protein</fullName>
    </submittedName>
</protein>
<dbReference type="OrthoDB" id="92161at2759"/>
<dbReference type="InterPro" id="IPR029062">
    <property type="entry name" value="Class_I_gatase-like"/>
</dbReference>
<dbReference type="GO" id="GO:0005634">
    <property type="term" value="C:nucleus"/>
    <property type="evidence" value="ECO:0007669"/>
    <property type="project" value="TreeGrafter"/>
</dbReference>
<evidence type="ECO:0000313" key="3">
    <source>
        <dbReference type="Proteomes" id="UP000199727"/>
    </source>
</evidence>